<dbReference type="OrthoDB" id="7592866at2"/>
<feature type="domain" description="Polynucleotide kinase PNKP phosphatase" evidence="1">
    <location>
        <begin position="8"/>
        <end position="154"/>
    </location>
</feature>
<proteinExistence type="predicted"/>
<dbReference type="Pfam" id="PF25109">
    <property type="entry name" value="HAD_PNKP"/>
    <property type="match status" value="1"/>
</dbReference>
<evidence type="ECO:0000313" key="3">
    <source>
        <dbReference type="Proteomes" id="UP000315816"/>
    </source>
</evidence>
<keyword evidence="2" id="KW-0418">Kinase</keyword>
<dbReference type="Proteomes" id="UP000315816">
    <property type="component" value="Unassembled WGS sequence"/>
</dbReference>
<reference evidence="2 3" key="1">
    <citation type="submission" date="2019-06" db="EMBL/GenBank/DDBJ databases">
        <title>A novel species of marine bacteria.</title>
        <authorList>
            <person name="Wang Y."/>
        </authorList>
    </citation>
    <scope>NUCLEOTIDE SEQUENCE [LARGE SCALE GENOMIC DNA]</scope>
    <source>
        <strain evidence="2 3">MA1-10</strain>
    </source>
</reference>
<keyword evidence="2" id="KW-0808">Transferase</keyword>
<dbReference type="RefSeq" id="WP_142853267.1">
    <property type="nucleotide sequence ID" value="NZ_FXWW01000001.1"/>
</dbReference>
<sequence>MTSDTLKPCVVFDVDGTLAHFDADRLGHLVHGEEKNWQEFHEAMATADVIFPVARLFRLLKQAGETMVICSGRPEAWVEYTTTWLQEHNLAFDAIYLRPTGADTASDPDVKRALLAQMKADGFDPWIVVDDRSSVVEAWRNEGLICLQCAPGQF</sequence>
<keyword evidence="3" id="KW-1185">Reference proteome</keyword>
<dbReference type="AlphaFoldDB" id="A0A545SS91"/>
<comment type="caution">
    <text evidence="2">The sequence shown here is derived from an EMBL/GenBank/DDBJ whole genome shotgun (WGS) entry which is preliminary data.</text>
</comment>
<name>A0A545SS91_9RHOB</name>
<evidence type="ECO:0000313" key="2">
    <source>
        <dbReference type="EMBL" id="TQV67833.1"/>
    </source>
</evidence>
<gene>
    <name evidence="2" type="ORF">FIL88_08270</name>
</gene>
<dbReference type="InterPro" id="IPR036412">
    <property type="entry name" value="HAD-like_sf"/>
</dbReference>
<accession>A0A545SS91</accession>
<dbReference type="GO" id="GO:0016301">
    <property type="term" value="F:kinase activity"/>
    <property type="evidence" value="ECO:0007669"/>
    <property type="project" value="UniProtKB-KW"/>
</dbReference>
<dbReference type="InterPro" id="IPR056782">
    <property type="entry name" value="HAD_PNKP"/>
</dbReference>
<protein>
    <submittedName>
        <fullName evidence="2">Polynucleotide kinase</fullName>
    </submittedName>
</protein>
<evidence type="ECO:0000259" key="1">
    <source>
        <dbReference type="Pfam" id="PF25109"/>
    </source>
</evidence>
<dbReference type="InterPro" id="IPR023214">
    <property type="entry name" value="HAD_sf"/>
</dbReference>
<dbReference type="SUPFAM" id="SSF56784">
    <property type="entry name" value="HAD-like"/>
    <property type="match status" value="1"/>
</dbReference>
<organism evidence="2 3">
    <name type="scientific">Aliiroseovarius halocynthiae</name>
    <dbReference type="NCBI Taxonomy" id="985055"/>
    <lineage>
        <taxon>Bacteria</taxon>
        <taxon>Pseudomonadati</taxon>
        <taxon>Pseudomonadota</taxon>
        <taxon>Alphaproteobacteria</taxon>
        <taxon>Rhodobacterales</taxon>
        <taxon>Paracoccaceae</taxon>
        <taxon>Aliiroseovarius</taxon>
    </lineage>
</organism>
<dbReference type="EMBL" id="VICH01000005">
    <property type="protein sequence ID" value="TQV67833.1"/>
    <property type="molecule type" value="Genomic_DNA"/>
</dbReference>
<dbReference type="Gene3D" id="3.40.50.1000">
    <property type="entry name" value="HAD superfamily/HAD-like"/>
    <property type="match status" value="1"/>
</dbReference>